<dbReference type="EMBL" id="KB822714">
    <property type="protein sequence ID" value="ETN44671.1"/>
    <property type="molecule type" value="Genomic_DNA"/>
</dbReference>
<name>W2S7I4_CYPE1</name>
<accession>W2S7I4</accession>
<dbReference type="AlphaFoldDB" id="W2S7I4"/>
<keyword evidence="2" id="KW-1185">Reference proteome</keyword>
<dbReference type="Proteomes" id="UP000030752">
    <property type="component" value="Unassembled WGS sequence"/>
</dbReference>
<evidence type="ECO:0000313" key="2">
    <source>
        <dbReference type="Proteomes" id="UP000030752"/>
    </source>
</evidence>
<sequence length="76" mass="8436">MEQMMTQHAEAQVQVMAQKAGAHPQMMTQHVEFLEAMTDQIVETQDRFEANVLPAVQAITDARKTQPVAEPGLTSL</sequence>
<dbReference type="InParanoid" id="W2S7I4"/>
<dbReference type="VEuPathDB" id="FungiDB:HMPREF1541_10341"/>
<proteinExistence type="predicted"/>
<organism evidence="1 2">
    <name type="scientific">Cyphellophora europaea (strain CBS 101466)</name>
    <name type="common">Phialophora europaea</name>
    <dbReference type="NCBI Taxonomy" id="1220924"/>
    <lineage>
        <taxon>Eukaryota</taxon>
        <taxon>Fungi</taxon>
        <taxon>Dikarya</taxon>
        <taxon>Ascomycota</taxon>
        <taxon>Pezizomycotina</taxon>
        <taxon>Eurotiomycetes</taxon>
        <taxon>Chaetothyriomycetidae</taxon>
        <taxon>Chaetothyriales</taxon>
        <taxon>Cyphellophoraceae</taxon>
        <taxon>Cyphellophora</taxon>
    </lineage>
</organism>
<reference evidence="1 2" key="1">
    <citation type="submission" date="2013-03" db="EMBL/GenBank/DDBJ databases">
        <title>The Genome Sequence of Phialophora europaea CBS 101466.</title>
        <authorList>
            <consortium name="The Broad Institute Genomics Platform"/>
            <person name="Cuomo C."/>
            <person name="de Hoog S."/>
            <person name="Gorbushina A."/>
            <person name="Walker B."/>
            <person name="Young S.K."/>
            <person name="Zeng Q."/>
            <person name="Gargeya S."/>
            <person name="Fitzgerald M."/>
            <person name="Haas B."/>
            <person name="Abouelleil A."/>
            <person name="Allen A.W."/>
            <person name="Alvarado L."/>
            <person name="Arachchi H.M."/>
            <person name="Berlin A.M."/>
            <person name="Chapman S.B."/>
            <person name="Gainer-Dewar J."/>
            <person name="Goldberg J."/>
            <person name="Griggs A."/>
            <person name="Gujja S."/>
            <person name="Hansen M."/>
            <person name="Howarth C."/>
            <person name="Imamovic A."/>
            <person name="Ireland A."/>
            <person name="Larimer J."/>
            <person name="McCowan C."/>
            <person name="Murphy C."/>
            <person name="Pearson M."/>
            <person name="Poon T.W."/>
            <person name="Priest M."/>
            <person name="Roberts A."/>
            <person name="Saif S."/>
            <person name="Shea T."/>
            <person name="Sisk P."/>
            <person name="Sykes S."/>
            <person name="Wortman J."/>
            <person name="Nusbaum C."/>
            <person name="Birren B."/>
        </authorList>
    </citation>
    <scope>NUCLEOTIDE SEQUENCE [LARGE SCALE GENOMIC DNA]</scope>
    <source>
        <strain evidence="1 2">CBS 101466</strain>
    </source>
</reference>
<dbReference type="GeneID" id="19977680"/>
<evidence type="ECO:0000313" key="1">
    <source>
        <dbReference type="EMBL" id="ETN44671.1"/>
    </source>
</evidence>
<dbReference type="HOGENOM" id="CLU_2654446_0_0_1"/>
<protein>
    <submittedName>
        <fullName evidence="1">Uncharacterized protein</fullName>
    </submittedName>
</protein>
<dbReference type="RefSeq" id="XP_008713234.1">
    <property type="nucleotide sequence ID" value="XM_008715012.1"/>
</dbReference>
<gene>
    <name evidence="1" type="ORF">HMPREF1541_10341</name>
</gene>